<gene>
    <name evidence="4" type="ORF">RF55_12092</name>
</gene>
<proteinExistence type="inferred from homology"/>
<dbReference type="Gene3D" id="2.160.10.10">
    <property type="entry name" value="Hexapeptide repeat proteins"/>
    <property type="match status" value="1"/>
</dbReference>
<sequence>MLLHQIEALVQTNVTEVILAVSYRAQQMEEELVHETKKLGLLEFHENHGKEGTIVVTKVEEPSKYGVVVYKEDGKIESFIEKPQEFISNKINAGMSMYLASLRQKHPEQLHSGPGIVGNVLIDPTATIGKDCRIGPNVTIGPGVTLADGCCIKRSTILKAAVIKEHAWLDGQMYSWMEERCRTMGANGRYNCIRGRRYCEG</sequence>
<dbReference type="EMBL" id="LBMM01009057">
    <property type="protein sequence ID" value="KMQ88431.1"/>
    <property type="molecule type" value="Genomic_DNA"/>
</dbReference>
<dbReference type="SUPFAM" id="SSF53448">
    <property type="entry name" value="Nucleotide-diphospho-sugar transferases"/>
    <property type="match status" value="1"/>
</dbReference>
<dbReference type="Gene3D" id="3.90.550.10">
    <property type="entry name" value="Spore Coat Polysaccharide Biosynthesis Protein SpsA, Chain A"/>
    <property type="match status" value="1"/>
</dbReference>
<dbReference type="STRING" id="67767.A0A0J7KE11"/>
<dbReference type="InterPro" id="IPR029044">
    <property type="entry name" value="Nucleotide-diphossugar_trans"/>
</dbReference>
<name>A0A0J7KE11_LASNI</name>
<dbReference type="InterPro" id="IPR056729">
    <property type="entry name" value="GMPPB_C"/>
</dbReference>
<comment type="similarity">
    <text evidence="1">Belongs to the transferase hexapeptide repeat family.</text>
</comment>
<dbReference type="Proteomes" id="UP000036403">
    <property type="component" value="Unassembled WGS sequence"/>
</dbReference>
<keyword evidence="5" id="KW-1185">Reference proteome</keyword>
<evidence type="ECO:0000259" key="3">
    <source>
        <dbReference type="Pfam" id="PF25087"/>
    </source>
</evidence>
<dbReference type="Pfam" id="PF00483">
    <property type="entry name" value="NTP_transferase"/>
    <property type="match status" value="1"/>
</dbReference>
<organism evidence="4 5">
    <name type="scientific">Lasius niger</name>
    <name type="common">Black garden ant</name>
    <dbReference type="NCBI Taxonomy" id="67767"/>
    <lineage>
        <taxon>Eukaryota</taxon>
        <taxon>Metazoa</taxon>
        <taxon>Ecdysozoa</taxon>
        <taxon>Arthropoda</taxon>
        <taxon>Hexapoda</taxon>
        <taxon>Insecta</taxon>
        <taxon>Pterygota</taxon>
        <taxon>Neoptera</taxon>
        <taxon>Endopterygota</taxon>
        <taxon>Hymenoptera</taxon>
        <taxon>Apocrita</taxon>
        <taxon>Aculeata</taxon>
        <taxon>Formicoidea</taxon>
        <taxon>Formicidae</taxon>
        <taxon>Formicinae</taxon>
        <taxon>Lasius</taxon>
        <taxon>Lasius</taxon>
    </lineage>
</organism>
<accession>A0A0J7KE11</accession>
<dbReference type="InterPro" id="IPR005835">
    <property type="entry name" value="NTP_transferase_dom"/>
</dbReference>
<feature type="domain" description="Mannose-1-phosphate guanyltransferase C-terminal" evidence="3">
    <location>
        <begin position="116"/>
        <end position="176"/>
    </location>
</feature>
<dbReference type="InterPro" id="IPR050486">
    <property type="entry name" value="Mannose-1P_guanyltransferase"/>
</dbReference>
<evidence type="ECO:0000259" key="2">
    <source>
        <dbReference type="Pfam" id="PF00483"/>
    </source>
</evidence>
<evidence type="ECO:0000256" key="1">
    <source>
        <dbReference type="ARBA" id="ARBA00007274"/>
    </source>
</evidence>
<dbReference type="AlphaFoldDB" id="A0A0J7KE11"/>
<reference evidence="4 5" key="1">
    <citation type="submission" date="2015-04" db="EMBL/GenBank/DDBJ databases">
        <title>Lasius niger genome sequencing.</title>
        <authorList>
            <person name="Konorov E.A."/>
            <person name="Nikitin M.A."/>
            <person name="Kirill M.V."/>
            <person name="Chang P."/>
        </authorList>
    </citation>
    <scope>NUCLEOTIDE SEQUENCE [LARGE SCALE GENOMIC DNA]</scope>
    <source>
        <tissue evidence="4">Whole</tissue>
    </source>
</reference>
<keyword evidence="4" id="KW-0808">Transferase</keyword>
<dbReference type="Pfam" id="PF25087">
    <property type="entry name" value="GMPPB_C"/>
    <property type="match status" value="1"/>
</dbReference>
<dbReference type="GO" id="GO:0016740">
    <property type="term" value="F:transferase activity"/>
    <property type="evidence" value="ECO:0007669"/>
    <property type="project" value="UniProtKB-KW"/>
</dbReference>
<evidence type="ECO:0000313" key="5">
    <source>
        <dbReference type="Proteomes" id="UP000036403"/>
    </source>
</evidence>
<dbReference type="PaxDb" id="67767-A0A0J7KE11"/>
<dbReference type="PANTHER" id="PTHR22572">
    <property type="entry name" value="SUGAR-1-PHOSPHATE GUANYL TRANSFERASE"/>
    <property type="match status" value="1"/>
</dbReference>
<dbReference type="OrthoDB" id="1733332at2759"/>
<evidence type="ECO:0000313" key="4">
    <source>
        <dbReference type="EMBL" id="KMQ88431.1"/>
    </source>
</evidence>
<protein>
    <submittedName>
        <fullName evidence="4">Mannose-1-phosphate guanyltransferase beta</fullName>
    </submittedName>
</protein>
<comment type="caution">
    <text evidence="4">The sequence shown here is derived from an EMBL/GenBank/DDBJ whole genome shotgun (WGS) entry which is preliminary data.</text>
</comment>
<feature type="domain" description="Nucleotidyl transferase" evidence="2">
    <location>
        <begin position="41"/>
        <end position="98"/>
    </location>
</feature>